<dbReference type="PANTHER" id="PTHR32060">
    <property type="entry name" value="TAIL-SPECIFIC PROTEASE"/>
    <property type="match status" value="1"/>
</dbReference>
<dbReference type="SMART" id="SM00245">
    <property type="entry name" value="TSPc"/>
    <property type="match status" value="1"/>
</dbReference>
<dbReference type="InterPro" id="IPR029045">
    <property type="entry name" value="ClpP/crotonase-like_dom_sf"/>
</dbReference>
<reference evidence="2 3" key="1">
    <citation type="submission" date="2023-05" db="EMBL/GenBank/DDBJ databases">
        <title>Adaptations of aquatic viruses from atmosphere-close ecosystems of the Central Arctic Ocean.</title>
        <authorList>
            <person name="Rahlff J."/>
            <person name="Holmfeldt K."/>
        </authorList>
    </citation>
    <scope>NUCLEOTIDE SEQUENCE [LARGE SCALE GENOMIC DNA]</scope>
    <source>
        <strain evidence="2 3">Arc14</strain>
    </source>
</reference>
<dbReference type="Proteomes" id="UP001568894">
    <property type="component" value="Unassembled WGS sequence"/>
</dbReference>
<protein>
    <submittedName>
        <fullName evidence="2">S41 family peptidase</fullName>
    </submittedName>
</protein>
<dbReference type="InterPro" id="IPR005151">
    <property type="entry name" value="Tail-specific_protease"/>
</dbReference>
<dbReference type="SUPFAM" id="SSF52096">
    <property type="entry name" value="ClpP/crotonase"/>
    <property type="match status" value="1"/>
</dbReference>
<dbReference type="RefSeq" id="WP_371567384.1">
    <property type="nucleotide sequence ID" value="NZ_JASMRN010000001.1"/>
</dbReference>
<dbReference type="Pfam" id="PF03572">
    <property type="entry name" value="Peptidase_S41"/>
    <property type="match status" value="1"/>
</dbReference>
<dbReference type="CDD" id="cd06567">
    <property type="entry name" value="Peptidase_S41"/>
    <property type="match status" value="1"/>
</dbReference>
<feature type="domain" description="Tail specific protease" evidence="1">
    <location>
        <begin position="309"/>
        <end position="496"/>
    </location>
</feature>
<sequence>MKKVVLFITILAVFIQCNSVERYNQHYDSKIPVNDLKSDVDFTYKKLKQLHPSLYGFISKEDLDHKFDSINNSLKTPLKPLEFYKKISPIVAAVKQGHMIVYPPMKRLSTKESKALEEKGMGPFSQIELGFNDNKLYVLKNKSTDSTIHVGSQLISVDNIRVTDIIQEHNKYFTSDGFNTTFKPTYYNTRLANYFVVDHGIKDSLLYTFKYNDSIENHLIKRFKKEESKDDSTVVVKAPKIKVDREKTKALKRKNRIQGYDATAGNYTRNIEFRGQDSSTVIIKIRGFKNRAYKKFYKESFTKIKNYKTKNLILDLRDNGGGRLSEINYLYSFLADSSYVLLDKSKVVSRSSAAIGSYLSNEPLVVQVAKTILFPFTYTISLLTTKKDKDGSFYQKIYTKEQEVDELAFKGKVYVLINGGSFSASSILSATLKGTSRATFVGEETGGNFNGTVAGIIPIIKLPHSDLKIRMGLMHVIPHQQTTVEGHGIYPDKEIEVTMNDVINQKDPQLEWIFEDIKSNNE</sequence>
<dbReference type="EMBL" id="JASMRN010000001">
    <property type="protein sequence ID" value="MEZ7513923.1"/>
    <property type="molecule type" value="Genomic_DNA"/>
</dbReference>
<keyword evidence="3" id="KW-1185">Reference proteome</keyword>
<dbReference type="Gene3D" id="3.90.226.10">
    <property type="entry name" value="2-enoyl-CoA Hydratase, Chain A, domain 1"/>
    <property type="match status" value="1"/>
</dbReference>
<dbReference type="PANTHER" id="PTHR32060:SF30">
    <property type="entry name" value="CARBOXY-TERMINAL PROCESSING PROTEASE CTPA"/>
    <property type="match status" value="1"/>
</dbReference>
<comment type="caution">
    <text evidence="2">The sequence shown here is derived from an EMBL/GenBank/DDBJ whole genome shotgun (WGS) entry which is preliminary data.</text>
</comment>
<organism evidence="2 3">
    <name type="scientific">Flavobacterium frigidarium</name>
    <dbReference type="NCBI Taxonomy" id="99286"/>
    <lineage>
        <taxon>Bacteria</taxon>
        <taxon>Pseudomonadati</taxon>
        <taxon>Bacteroidota</taxon>
        <taxon>Flavobacteriia</taxon>
        <taxon>Flavobacteriales</taxon>
        <taxon>Flavobacteriaceae</taxon>
        <taxon>Flavobacterium</taxon>
    </lineage>
</organism>
<accession>A0ABV4K8E0</accession>
<gene>
    <name evidence="2" type="ORF">QO192_01365</name>
</gene>
<name>A0ABV4K8E0_9FLAO</name>
<evidence type="ECO:0000313" key="3">
    <source>
        <dbReference type="Proteomes" id="UP001568894"/>
    </source>
</evidence>
<evidence type="ECO:0000259" key="1">
    <source>
        <dbReference type="SMART" id="SM00245"/>
    </source>
</evidence>
<evidence type="ECO:0000313" key="2">
    <source>
        <dbReference type="EMBL" id="MEZ7513923.1"/>
    </source>
</evidence>
<proteinExistence type="predicted"/>